<evidence type="ECO:0000313" key="8">
    <source>
        <dbReference type="Proteomes" id="UP000002009"/>
    </source>
</evidence>
<dbReference type="SUPFAM" id="SSF54001">
    <property type="entry name" value="Cysteine proteinases"/>
    <property type="match status" value="1"/>
</dbReference>
<feature type="compositionally biased region" description="Basic and acidic residues" evidence="5">
    <location>
        <begin position="253"/>
        <end position="267"/>
    </location>
</feature>
<dbReference type="Gene3D" id="3.90.1720.10">
    <property type="entry name" value="endopeptidase domain like (from Nostoc punctiforme)"/>
    <property type="match status" value="1"/>
</dbReference>
<feature type="region of interest" description="Disordered" evidence="5">
    <location>
        <begin position="284"/>
        <end position="306"/>
    </location>
</feature>
<reference evidence="7 8" key="1">
    <citation type="journal article" date="2009" name="Science">
        <title>Green evolution and dynamic adaptations revealed by genomes of the marine picoeukaryotes Micromonas.</title>
        <authorList>
            <person name="Worden A.Z."/>
            <person name="Lee J.H."/>
            <person name="Mock T."/>
            <person name="Rouze P."/>
            <person name="Simmons M.P."/>
            <person name="Aerts A.L."/>
            <person name="Allen A.E."/>
            <person name="Cuvelier M.L."/>
            <person name="Derelle E."/>
            <person name="Everett M.V."/>
            <person name="Foulon E."/>
            <person name="Grimwood J."/>
            <person name="Gundlach H."/>
            <person name="Henrissat B."/>
            <person name="Napoli C."/>
            <person name="McDonald S.M."/>
            <person name="Parker M.S."/>
            <person name="Rombauts S."/>
            <person name="Salamov A."/>
            <person name="Von Dassow P."/>
            <person name="Badger J.H."/>
            <person name="Coutinho P.M."/>
            <person name="Demir E."/>
            <person name="Dubchak I."/>
            <person name="Gentemann C."/>
            <person name="Eikrem W."/>
            <person name="Gready J.E."/>
            <person name="John U."/>
            <person name="Lanier W."/>
            <person name="Lindquist E.A."/>
            <person name="Lucas S."/>
            <person name="Mayer K.F."/>
            <person name="Moreau H."/>
            <person name="Not F."/>
            <person name="Otillar R."/>
            <person name="Panaud O."/>
            <person name="Pangilinan J."/>
            <person name="Paulsen I."/>
            <person name="Piegu B."/>
            <person name="Poliakov A."/>
            <person name="Robbens S."/>
            <person name="Schmutz J."/>
            <person name="Toulza E."/>
            <person name="Wyss T."/>
            <person name="Zelensky A."/>
            <person name="Zhou K."/>
            <person name="Armbrust E.V."/>
            <person name="Bhattacharya D."/>
            <person name="Goodenough U.W."/>
            <person name="Van de Peer Y."/>
            <person name="Grigoriev I.V."/>
        </authorList>
    </citation>
    <scope>NUCLEOTIDE SEQUENCE [LARGE SCALE GENOMIC DNA]</scope>
    <source>
        <strain evidence="8">RCC299 / NOUM17</strain>
    </source>
</reference>
<feature type="region of interest" description="Disordered" evidence="5">
    <location>
        <begin position="234"/>
        <end position="267"/>
    </location>
</feature>
<accession>C1E1A2</accession>
<feature type="compositionally biased region" description="Polar residues" evidence="5">
    <location>
        <begin position="234"/>
        <end position="250"/>
    </location>
</feature>
<dbReference type="GeneID" id="8242067"/>
<sequence length="306" mass="33378">MWRRLLRGAEVWEDRQRTVLVTEASPGRWIRPVHEEDDLANPCVDPCVECELLEDRCVGWVHVRDLQLSAPEPETHALRASRRYRGHRGLLHVPSVVAFVEAHVARTREDRARYKRGGTTGPSLFDASGFVQAAFANASSPRPVFIPRRVHEQHHFAEPVDDLNEATPGDLVFFGVQPPNAFKGCVDVRHVGIITAVRCISGSSASCVELAFASVTDPIAGRGIVARDSVIVPSRSSTPGARGGNWSTTWEFGRARPGPEHEGDAASERLAQTVLSVGRCRRGVEGADDLPRGRTASSARCGGSSR</sequence>
<feature type="non-terminal residue" evidence="7">
    <location>
        <position position="306"/>
    </location>
</feature>
<protein>
    <recommendedName>
        <fullName evidence="6">NlpC/P60 domain-containing protein</fullName>
    </recommendedName>
</protein>
<dbReference type="AlphaFoldDB" id="C1E1A2"/>
<dbReference type="GO" id="GO:0008234">
    <property type="term" value="F:cysteine-type peptidase activity"/>
    <property type="evidence" value="ECO:0007669"/>
    <property type="project" value="UniProtKB-KW"/>
</dbReference>
<keyword evidence="3" id="KW-0378">Hydrolase</keyword>
<evidence type="ECO:0000256" key="3">
    <source>
        <dbReference type="ARBA" id="ARBA00022801"/>
    </source>
</evidence>
<comment type="similarity">
    <text evidence="1">Belongs to the peptidase C40 family.</text>
</comment>
<dbReference type="Proteomes" id="UP000002009">
    <property type="component" value="Chromosome 3"/>
</dbReference>
<evidence type="ECO:0000256" key="1">
    <source>
        <dbReference type="ARBA" id="ARBA00007074"/>
    </source>
</evidence>
<dbReference type="InParanoid" id="C1E1A2"/>
<dbReference type="InterPro" id="IPR000064">
    <property type="entry name" value="NLP_P60_dom"/>
</dbReference>
<dbReference type="GO" id="GO:0006508">
    <property type="term" value="P:proteolysis"/>
    <property type="evidence" value="ECO:0007669"/>
    <property type="project" value="UniProtKB-KW"/>
</dbReference>
<evidence type="ECO:0000259" key="6">
    <source>
        <dbReference type="PROSITE" id="PS51935"/>
    </source>
</evidence>
<dbReference type="RefSeq" id="XP_002500444.1">
    <property type="nucleotide sequence ID" value="XM_002500398.1"/>
</dbReference>
<evidence type="ECO:0000256" key="2">
    <source>
        <dbReference type="ARBA" id="ARBA00022670"/>
    </source>
</evidence>
<dbReference type="EMBL" id="CP001324">
    <property type="protein sequence ID" value="ACO61702.1"/>
    <property type="molecule type" value="Genomic_DNA"/>
</dbReference>
<evidence type="ECO:0000256" key="5">
    <source>
        <dbReference type="SAM" id="MobiDB-lite"/>
    </source>
</evidence>
<feature type="domain" description="NlpC/P60" evidence="6">
    <location>
        <begin position="93"/>
        <end position="232"/>
    </location>
</feature>
<dbReference type="KEGG" id="mis:MICPUN_56798"/>
<dbReference type="PROSITE" id="PS51935">
    <property type="entry name" value="NLPC_P60"/>
    <property type="match status" value="1"/>
</dbReference>
<gene>
    <name evidence="7" type="ORF">MICPUN_56798</name>
</gene>
<keyword evidence="8" id="KW-1185">Reference proteome</keyword>
<name>C1E1A2_MICCC</name>
<keyword evidence="2" id="KW-0645">Protease</keyword>
<proteinExistence type="inferred from homology"/>
<dbReference type="Pfam" id="PF00877">
    <property type="entry name" value="NLPC_P60"/>
    <property type="match status" value="1"/>
</dbReference>
<keyword evidence="4" id="KW-0788">Thiol protease</keyword>
<dbReference type="InterPro" id="IPR038765">
    <property type="entry name" value="Papain-like_cys_pep_sf"/>
</dbReference>
<evidence type="ECO:0000313" key="7">
    <source>
        <dbReference type="EMBL" id="ACO61702.1"/>
    </source>
</evidence>
<evidence type="ECO:0000256" key="4">
    <source>
        <dbReference type="ARBA" id="ARBA00022807"/>
    </source>
</evidence>
<organism evidence="7 8">
    <name type="scientific">Micromonas commoda (strain RCC299 / NOUM17 / CCMP2709)</name>
    <name type="common">Picoplanktonic green alga</name>
    <dbReference type="NCBI Taxonomy" id="296587"/>
    <lineage>
        <taxon>Eukaryota</taxon>
        <taxon>Viridiplantae</taxon>
        <taxon>Chlorophyta</taxon>
        <taxon>Mamiellophyceae</taxon>
        <taxon>Mamiellales</taxon>
        <taxon>Mamiellaceae</taxon>
        <taxon>Micromonas</taxon>
    </lineage>
</organism>